<evidence type="ECO:0000313" key="1">
    <source>
        <dbReference type="Proteomes" id="UP000694867"/>
    </source>
</evidence>
<dbReference type="RefSeq" id="XP_003737561.1">
    <property type="nucleotide sequence ID" value="XM_003737513.1"/>
</dbReference>
<dbReference type="InterPro" id="IPR012674">
    <property type="entry name" value="Calycin"/>
</dbReference>
<sequence>MGNFDPGKFVGKWWLIRVTERVFNNDEDCAHFVVTKKQDNIYHVVSQFHKTKSDTIRELKFDVVDEREEPAVYDLLINGKKFVEVKILGTDYDNWAAIYIQEGTYSIYAIASRGPKLDAQHSQAVNEIMKANNVNPDFQEVNGACPDTI</sequence>
<evidence type="ECO:0000313" key="2">
    <source>
        <dbReference type="RefSeq" id="XP_003737561.1"/>
    </source>
</evidence>
<accession>A0AAJ6QMD7</accession>
<keyword evidence="1" id="KW-1185">Reference proteome</keyword>
<protein>
    <submittedName>
        <fullName evidence="2">Uncharacterized protein LOC100897136</fullName>
    </submittedName>
</protein>
<dbReference type="KEGG" id="goe:100897136"/>
<dbReference type="SUPFAM" id="SSF50814">
    <property type="entry name" value="Lipocalins"/>
    <property type="match status" value="1"/>
</dbReference>
<dbReference type="Gene3D" id="2.40.128.20">
    <property type="match status" value="1"/>
</dbReference>
<name>A0AAJ6QMD7_9ACAR</name>
<dbReference type="AlphaFoldDB" id="A0AAJ6QMD7"/>
<dbReference type="Proteomes" id="UP000694867">
    <property type="component" value="Unplaced"/>
</dbReference>
<organism evidence="1 2">
    <name type="scientific">Galendromus occidentalis</name>
    <name type="common">western predatory mite</name>
    <dbReference type="NCBI Taxonomy" id="34638"/>
    <lineage>
        <taxon>Eukaryota</taxon>
        <taxon>Metazoa</taxon>
        <taxon>Ecdysozoa</taxon>
        <taxon>Arthropoda</taxon>
        <taxon>Chelicerata</taxon>
        <taxon>Arachnida</taxon>
        <taxon>Acari</taxon>
        <taxon>Parasitiformes</taxon>
        <taxon>Mesostigmata</taxon>
        <taxon>Gamasina</taxon>
        <taxon>Phytoseioidea</taxon>
        <taxon>Phytoseiidae</taxon>
        <taxon>Typhlodrominae</taxon>
        <taxon>Galendromus</taxon>
    </lineage>
</organism>
<dbReference type="GeneID" id="100897136"/>
<gene>
    <name evidence="2" type="primary">LOC100897136</name>
</gene>
<proteinExistence type="predicted"/>
<reference evidence="2" key="1">
    <citation type="submission" date="2025-08" db="UniProtKB">
        <authorList>
            <consortium name="RefSeq"/>
        </authorList>
    </citation>
    <scope>IDENTIFICATION</scope>
</reference>